<proteinExistence type="predicted"/>
<accession>A0A1G7T5L8</accession>
<dbReference type="Pfam" id="PF13455">
    <property type="entry name" value="MUG113"/>
    <property type="match status" value="1"/>
</dbReference>
<dbReference type="Proteomes" id="UP000199415">
    <property type="component" value="Unassembled WGS sequence"/>
</dbReference>
<dbReference type="OrthoDB" id="5193886at2"/>
<feature type="domain" description="Bacteriophage T5 Orf172 DNA-binding" evidence="1">
    <location>
        <begin position="109"/>
        <end position="191"/>
    </location>
</feature>
<evidence type="ECO:0000259" key="1">
    <source>
        <dbReference type="SMART" id="SM00974"/>
    </source>
</evidence>
<dbReference type="InterPro" id="IPR018306">
    <property type="entry name" value="Phage_T5_Orf172_DNA-bd"/>
</dbReference>
<evidence type="ECO:0000313" key="3">
    <source>
        <dbReference type="Proteomes" id="UP000199415"/>
    </source>
</evidence>
<evidence type="ECO:0000313" key="2">
    <source>
        <dbReference type="EMBL" id="SDG29919.1"/>
    </source>
</evidence>
<protein>
    <submittedName>
        <fullName evidence="2">T5orf172 domain-containing protein</fullName>
    </submittedName>
</protein>
<dbReference type="RefSeq" id="WP_090020715.1">
    <property type="nucleotide sequence ID" value="NZ_FNCE01000008.1"/>
</dbReference>
<dbReference type="STRING" id="1082479.SAMN05216241_10876"/>
<gene>
    <name evidence="2" type="ORF">SAMN05216241_10876</name>
</gene>
<sequence>MPTKLAGQRAKFSRARSQYFTALDEAEQHRAAEKMAEVLADASANGFSEPDVTQGEDVPAQARDLVRHVEPGEEETDEEAIQAAEAAVDRSGCKTIGTGPECVYAYGYACAQDRLKVGSSTGDVISRVASQIHTSTPDRPHLVLMIQTHDARALERSIHGILRLHGRKVPGAGAEWFFVSPRELEAIYERIADALS</sequence>
<keyword evidence="3" id="KW-1185">Reference proteome</keyword>
<organism evidence="2 3">
    <name type="scientific">Limimonas halophila</name>
    <dbReference type="NCBI Taxonomy" id="1082479"/>
    <lineage>
        <taxon>Bacteria</taxon>
        <taxon>Pseudomonadati</taxon>
        <taxon>Pseudomonadota</taxon>
        <taxon>Alphaproteobacteria</taxon>
        <taxon>Rhodospirillales</taxon>
        <taxon>Rhodovibrionaceae</taxon>
        <taxon>Limimonas</taxon>
    </lineage>
</organism>
<name>A0A1G7T5L8_9PROT</name>
<dbReference type="EMBL" id="FNCE01000008">
    <property type="protein sequence ID" value="SDG29919.1"/>
    <property type="molecule type" value="Genomic_DNA"/>
</dbReference>
<dbReference type="AlphaFoldDB" id="A0A1G7T5L8"/>
<reference evidence="2 3" key="1">
    <citation type="submission" date="2016-10" db="EMBL/GenBank/DDBJ databases">
        <authorList>
            <person name="de Groot N.N."/>
        </authorList>
    </citation>
    <scope>NUCLEOTIDE SEQUENCE [LARGE SCALE GENOMIC DNA]</scope>
    <source>
        <strain evidence="2 3">DSM 25584</strain>
    </source>
</reference>
<dbReference type="SMART" id="SM00974">
    <property type="entry name" value="T5orf172"/>
    <property type="match status" value="1"/>
</dbReference>